<evidence type="ECO:0000256" key="5">
    <source>
        <dbReference type="ARBA" id="ARBA00023014"/>
    </source>
</evidence>
<feature type="domain" description="4Fe4S-binding SPASM" evidence="8">
    <location>
        <begin position="351"/>
        <end position="416"/>
    </location>
</feature>
<dbReference type="EMBL" id="CP001634">
    <property type="protein sequence ID" value="ACR79473.1"/>
    <property type="molecule type" value="Genomic_DNA"/>
</dbReference>
<dbReference type="eggNOG" id="COG0641">
    <property type="taxonomic scope" value="Bacteria"/>
</dbReference>
<dbReference type="HOGENOM" id="CLU_009273_3_3_0"/>
<evidence type="ECO:0000256" key="6">
    <source>
        <dbReference type="SAM" id="Coils"/>
    </source>
</evidence>
<evidence type="ECO:0000256" key="3">
    <source>
        <dbReference type="ARBA" id="ARBA00022723"/>
    </source>
</evidence>
<keyword evidence="3" id="KW-0479">Metal-binding</keyword>
<dbReference type="SFLD" id="SFLDS00029">
    <property type="entry name" value="Radical_SAM"/>
    <property type="match status" value="1"/>
</dbReference>
<protein>
    <submittedName>
        <fullName evidence="9">Radical SAM domain protein</fullName>
    </submittedName>
</protein>
<keyword evidence="5" id="KW-0411">Iron-sulfur</keyword>
<evidence type="ECO:0000256" key="4">
    <source>
        <dbReference type="ARBA" id="ARBA00023004"/>
    </source>
</evidence>
<sequence length="465" mass="53134">MGNYHFIVNNLPTIKREFYLFSTTSNETILWHKPTLSIYTLDETNTKFFKLLLKNNTEEINEILTVLPNSENTINQLKQLLSIKTVTKNHVERLALLVSQECPLKCVYCYANGGTYGEGGLMNISTLENTLTVFYNLYGYIETIQLFGGEPLLNLKAIKKLIETLKILTNEKKISASPKISLETGLGVSQKNVEELVKLIKDNSSLFEFEIVVSLDGPEIIQNTLRPFKDGSPSYNRVIENLDILRNIYQPKAIEVTYTKKHLEFGFSREDLKNFFAQKLGITSLMIVPVISNHPDLLIGTDLFTNSVIDILKLIEKLKTSRKFENQDEISKRIKVYLSNIFNSNPTEYFCGAGITSFAVSAQGDIYPCQLVVGKNKFKIANVNDDLSEVSKKLEVMKEKYKVLNSKSNDTMCKECFLEYLCEGCVFEEHVLGKSSDATIPHEYCKIKMEIVKKIFDEKVWEWLY</sequence>
<dbReference type="GO" id="GO:0051536">
    <property type="term" value="F:iron-sulfur cluster binding"/>
    <property type="evidence" value="ECO:0007669"/>
    <property type="project" value="UniProtKB-KW"/>
</dbReference>
<dbReference type="NCBIfam" id="TIGR04085">
    <property type="entry name" value="rSAM_more_4Fe4S"/>
    <property type="match status" value="1"/>
</dbReference>
<evidence type="ECO:0000313" key="9">
    <source>
        <dbReference type="EMBL" id="ACR79473.1"/>
    </source>
</evidence>
<dbReference type="Pfam" id="PF13186">
    <property type="entry name" value="SPASM"/>
    <property type="match status" value="1"/>
</dbReference>
<dbReference type="InterPro" id="IPR023867">
    <property type="entry name" value="Sulphatase_maturase_rSAM"/>
</dbReference>
<name>C5CG32_KOSOT</name>
<reference evidence="9 10" key="1">
    <citation type="submission" date="2009-06" db="EMBL/GenBank/DDBJ databases">
        <title>Complete sequence of Thermotogales bacterium TBF 19.5.1.</title>
        <authorList>
            <consortium name="US DOE Joint Genome Institute"/>
            <person name="Lucas S."/>
            <person name="Copeland A."/>
            <person name="Lapidus A."/>
            <person name="Glavina del Rio T."/>
            <person name="Tice H."/>
            <person name="Bruce D."/>
            <person name="Goodwin L."/>
            <person name="Pitluck S."/>
            <person name="Chertkov O."/>
            <person name="Brettin T."/>
            <person name="Detter J.C."/>
            <person name="Han C."/>
            <person name="Schmutz J."/>
            <person name="Larimer F."/>
            <person name="Land M."/>
            <person name="Hauser L."/>
            <person name="Kyrpides N."/>
            <person name="Ovchinnikova G."/>
            <person name="Noll K."/>
        </authorList>
    </citation>
    <scope>NUCLEOTIDE SEQUENCE [LARGE SCALE GENOMIC DNA]</scope>
    <source>
        <strain evidence="10">ATCC BAA-1733 / DSM 21960 / TBF 19.5.1</strain>
    </source>
</reference>
<reference evidence="9 10" key="2">
    <citation type="journal article" date="2011" name="J. Bacteriol.">
        <title>Genome Sequence of Kosmotoga olearia Strain TBF 19.5.1, a Thermophilic Bacterium with a Wide Growth Temperature Range, Isolated from the Troll B Oil Platform in the North Sea.</title>
        <authorList>
            <person name="Swithers K.S."/>
            <person name="Dipippo J.L."/>
            <person name="Bruce D.C."/>
            <person name="Detter C."/>
            <person name="Tapia R."/>
            <person name="Han S."/>
            <person name="Goodwin L.A."/>
            <person name="Han J."/>
            <person name="Woyke T."/>
            <person name="Pitluck S."/>
            <person name="Pennacchio L."/>
            <person name="Nolan M."/>
            <person name="Mikhailova N."/>
            <person name="Land M.L."/>
            <person name="Nesbo C.L."/>
            <person name="Gogarten J.P."/>
            <person name="Noll K.M."/>
        </authorList>
    </citation>
    <scope>NUCLEOTIDE SEQUENCE [LARGE SCALE GENOMIC DNA]</scope>
    <source>
        <strain evidence="10">ATCC BAA-1733 / DSM 21960 / TBF 19.5.1</strain>
    </source>
</reference>
<dbReference type="Pfam" id="PF04055">
    <property type="entry name" value="Radical_SAM"/>
    <property type="match status" value="1"/>
</dbReference>
<dbReference type="CDD" id="cd01335">
    <property type="entry name" value="Radical_SAM"/>
    <property type="match status" value="1"/>
</dbReference>
<keyword evidence="6" id="KW-0175">Coiled coil</keyword>
<dbReference type="InterPro" id="IPR058240">
    <property type="entry name" value="rSAM_sf"/>
</dbReference>
<evidence type="ECO:0000256" key="2">
    <source>
        <dbReference type="ARBA" id="ARBA00022691"/>
    </source>
</evidence>
<proteinExistence type="predicted"/>
<organism evidence="9 10">
    <name type="scientific">Kosmotoga olearia (strain ATCC BAA-1733 / DSM 21960 / TBF 19.5.1)</name>
    <dbReference type="NCBI Taxonomy" id="521045"/>
    <lineage>
        <taxon>Bacteria</taxon>
        <taxon>Thermotogati</taxon>
        <taxon>Thermotogota</taxon>
        <taxon>Thermotogae</taxon>
        <taxon>Kosmotogales</taxon>
        <taxon>Kosmotogaceae</taxon>
        <taxon>Kosmotoga</taxon>
    </lineage>
</organism>
<evidence type="ECO:0000313" key="10">
    <source>
        <dbReference type="Proteomes" id="UP000002382"/>
    </source>
</evidence>
<feature type="domain" description="Radical SAM core" evidence="7">
    <location>
        <begin position="98"/>
        <end position="252"/>
    </location>
</feature>
<evidence type="ECO:0000259" key="8">
    <source>
        <dbReference type="Pfam" id="PF13186"/>
    </source>
</evidence>
<dbReference type="OrthoDB" id="9808591at2"/>
<keyword evidence="4" id="KW-0408">Iron</keyword>
<keyword evidence="10" id="KW-1185">Reference proteome</keyword>
<dbReference type="PANTHER" id="PTHR43273">
    <property type="entry name" value="ANAEROBIC SULFATASE-MATURATING ENZYME HOMOLOG ASLB-RELATED"/>
    <property type="match status" value="1"/>
</dbReference>
<comment type="cofactor">
    <cofactor evidence="1">
        <name>[4Fe-4S] cluster</name>
        <dbReference type="ChEBI" id="CHEBI:49883"/>
    </cofactor>
</comment>
<dbReference type="InterPro" id="IPR013785">
    <property type="entry name" value="Aldolase_TIM"/>
</dbReference>
<dbReference type="GO" id="GO:0046872">
    <property type="term" value="F:metal ion binding"/>
    <property type="evidence" value="ECO:0007669"/>
    <property type="project" value="UniProtKB-KW"/>
</dbReference>
<dbReference type="KEGG" id="kol:Kole_0761"/>
<gene>
    <name evidence="9" type="ordered locus">Kole_0761</name>
</gene>
<dbReference type="AlphaFoldDB" id="C5CG32"/>
<dbReference type="SFLD" id="SFLDG01384">
    <property type="entry name" value="thioether_bond_formation_requi"/>
    <property type="match status" value="1"/>
</dbReference>
<feature type="coiled-coil region" evidence="6">
    <location>
        <begin position="380"/>
        <end position="407"/>
    </location>
</feature>
<dbReference type="Gene3D" id="3.20.20.70">
    <property type="entry name" value="Aldolase class I"/>
    <property type="match status" value="1"/>
</dbReference>
<dbReference type="SFLD" id="SFLDG01067">
    <property type="entry name" value="SPASM/twitch_domain_containing"/>
    <property type="match status" value="1"/>
</dbReference>
<dbReference type="PANTHER" id="PTHR43273:SF8">
    <property type="entry name" value="RADICAL SAM DOMAIN PROTEIN"/>
    <property type="match status" value="1"/>
</dbReference>
<dbReference type="RefSeq" id="WP_015868139.1">
    <property type="nucleotide sequence ID" value="NC_012785.1"/>
</dbReference>
<evidence type="ECO:0000256" key="1">
    <source>
        <dbReference type="ARBA" id="ARBA00001966"/>
    </source>
</evidence>
<dbReference type="GO" id="GO:0016491">
    <property type="term" value="F:oxidoreductase activity"/>
    <property type="evidence" value="ECO:0007669"/>
    <property type="project" value="InterPro"/>
</dbReference>
<dbReference type="InterPro" id="IPR007197">
    <property type="entry name" value="rSAM"/>
</dbReference>
<dbReference type="SFLD" id="SFLDG01386">
    <property type="entry name" value="main_SPASM_domain-containing"/>
    <property type="match status" value="1"/>
</dbReference>
<dbReference type="Proteomes" id="UP000002382">
    <property type="component" value="Chromosome"/>
</dbReference>
<dbReference type="STRING" id="521045.Kole_0761"/>
<accession>C5CG32</accession>
<keyword evidence="2" id="KW-0949">S-adenosyl-L-methionine</keyword>
<evidence type="ECO:0000259" key="7">
    <source>
        <dbReference type="Pfam" id="PF04055"/>
    </source>
</evidence>
<dbReference type="SUPFAM" id="SSF102114">
    <property type="entry name" value="Radical SAM enzymes"/>
    <property type="match status" value="1"/>
</dbReference>
<dbReference type="InterPro" id="IPR023885">
    <property type="entry name" value="4Fe4S-binding_SPASM_dom"/>
</dbReference>